<dbReference type="InterPro" id="IPR038352">
    <property type="entry name" value="Imelysin_sf"/>
</dbReference>
<evidence type="ECO:0000313" key="6">
    <source>
        <dbReference type="EMBL" id="CCH80172.1"/>
    </source>
</evidence>
<name>A0A077M544_9MICO</name>
<feature type="signal peptide" evidence="4">
    <location>
        <begin position="1"/>
        <end position="21"/>
    </location>
</feature>
<dbReference type="CDD" id="cd14656">
    <property type="entry name" value="Imelysin-like_EfeO"/>
    <property type="match status" value="1"/>
</dbReference>
<dbReference type="InterPro" id="IPR034981">
    <property type="entry name" value="Imelysin-like_EfeO/Algp7"/>
</dbReference>
<protein>
    <submittedName>
        <fullName evidence="6">Periplasmic lipoprotein involved in iron transport-like protein</fullName>
    </submittedName>
</protein>
<dbReference type="Gene3D" id="1.20.1420.20">
    <property type="entry name" value="M75 peptidase, HXXE motif"/>
    <property type="match status" value="1"/>
</dbReference>
<evidence type="ECO:0000256" key="4">
    <source>
        <dbReference type="SAM" id="SignalP"/>
    </source>
</evidence>
<evidence type="ECO:0000256" key="2">
    <source>
        <dbReference type="ARBA" id="ARBA00005989"/>
    </source>
</evidence>
<gene>
    <name evidence="6" type="ORF">BN12_790001</name>
</gene>
<dbReference type="PANTHER" id="PTHR39192:SF1">
    <property type="entry name" value="IRON UPTAKE SYSTEM COMPONENT EFEO"/>
    <property type="match status" value="1"/>
</dbReference>
<evidence type="ECO:0000256" key="3">
    <source>
        <dbReference type="ARBA" id="ARBA00022729"/>
    </source>
</evidence>
<dbReference type="EMBL" id="CAJB01000413">
    <property type="protein sequence ID" value="CCH80172.1"/>
    <property type="molecule type" value="Genomic_DNA"/>
</dbReference>
<dbReference type="STRING" id="1194083.BN12_790001"/>
<evidence type="ECO:0000256" key="1">
    <source>
        <dbReference type="ARBA" id="ARBA00004196"/>
    </source>
</evidence>
<dbReference type="AlphaFoldDB" id="A0A077M544"/>
<evidence type="ECO:0000259" key="5">
    <source>
        <dbReference type="Pfam" id="PF09375"/>
    </source>
</evidence>
<sequence>MRPAPLMARLAVVGLALGALAGCTKSDAGRASGPTIAVSVSRCGTGWEHPAAGPQHFVMSNTDSRAGEAQLADAATGAIYADVEPLGPGTRTTLDVDLGAGRYQFRCAMDDEPMVMGPTVTIGGTAKGTTPAVLPITQAQLIPATKRYERYVSGQLPGLARAVSGLQASIDAGDRGEAEARWLPAHLAYERLGAAYDAFGDYDAQINGTADGLPRGVHDPSWAGFHRLEYGLWHGASMSSLRKPAHTLASSVDALGHFFATQQIDPLQIGLRSHEITENAVQFELTGTTDYGSHSNLATVDANLAGTRTTLGIVHPLLAPRDPQTPAIDAALAQARSDLAALRGPDGTWPALEALTRPQRERVDADLSSLAELLSSVATVLEPRRGPS</sequence>
<feature type="domain" description="Imelysin-like" evidence="5">
    <location>
        <begin position="144"/>
        <end position="376"/>
    </location>
</feature>
<dbReference type="PROSITE" id="PS51257">
    <property type="entry name" value="PROKAR_LIPOPROTEIN"/>
    <property type="match status" value="1"/>
</dbReference>
<organism evidence="6 7">
    <name type="scientific">Nostocoides japonicum T1-X7</name>
    <dbReference type="NCBI Taxonomy" id="1194083"/>
    <lineage>
        <taxon>Bacteria</taxon>
        <taxon>Bacillati</taxon>
        <taxon>Actinomycetota</taxon>
        <taxon>Actinomycetes</taxon>
        <taxon>Micrococcales</taxon>
        <taxon>Intrasporangiaceae</taxon>
        <taxon>Nostocoides</taxon>
    </lineage>
</organism>
<feature type="chain" id="PRO_5038728242" evidence="4">
    <location>
        <begin position="22"/>
        <end position="388"/>
    </location>
</feature>
<dbReference type="Pfam" id="PF09375">
    <property type="entry name" value="Peptidase_M75"/>
    <property type="match status" value="1"/>
</dbReference>
<proteinExistence type="inferred from homology"/>
<dbReference type="InterPro" id="IPR050894">
    <property type="entry name" value="EfeM/EfeO_iron_uptake"/>
</dbReference>
<reference evidence="6 7" key="1">
    <citation type="journal article" date="2013" name="ISME J.">
        <title>A metabolic model for members of the genus Tetrasphaera involved in enhanced biological phosphorus removal.</title>
        <authorList>
            <person name="Kristiansen R."/>
            <person name="Nguyen H.T.T."/>
            <person name="Saunders A.M."/>
            <person name="Nielsen J.L."/>
            <person name="Wimmer R."/>
            <person name="Le V.Q."/>
            <person name="McIlroy S.J."/>
            <person name="Petrovski S."/>
            <person name="Seviour R.J."/>
            <person name="Calteau A."/>
            <person name="Nielsen K.L."/>
            <person name="Nielsen P.H."/>
        </authorList>
    </citation>
    <scope>NUCLEOTIDE SEQUENCE [LARGE SCALE GENOMIC DNA]</scope>
    <source>
        <strain evidence="6 7">T1-X7</strain>
    </source>
</reference>
<dbReference type="GO" id="GO:0030313">
    <property type="term" value="C:cell envelope"/>
    <property type="evidence" value="ECO:0007669"/>
    <property type="project" value="UniProtKB-SubCell"/>
</dbReference>
<accession>A0A077M544</accession>
<dbReference type="InterPro" id="IPR018976">
    <property type="entry name" value="Imelysin-like"/>
</dbReference>
<keyword evidence="7" id="KW-1185">Reference proteome</keyword>
<dbReference type="RefSeq" id="WP_162233075.1">
    <property type="nucleotide sequence ID" value="NZ_HF570958.1"/>
</dbReference>
<dbReference type="PANTHER" id="PTHR39192">
    <property type="entry name" value="IRON UPTAKE SYSTEM COMPONENT EFEO"/>
    <property type="match status" value="1"/>
</dbReference>
<comment type="caution">
    <text evidence="6">The sequence shown here is derived from an EMBL/GenBank/DDBJ whole genome shotgun (WGS) entry which is preliminary data.</text>
</comment>
<dbReference type="Proteomes" id="UP000035721">
    <property type="component" value="Unassembled WGS sequence"/>
</dbReference>
<evidence type="ECO:0000313" key="7">
    <source>
        <dbReference type="Proteomes" id="UP000035721"/>
    </source>
</evidence>
<comment type="subcellular location">
    <subcellularLocation>
        <location evidence="1">Cell envelope</location>
    </subcellularLocation>
</comment>
<keyword evidence="6" id="KW-0449">Lipoprotein</keyword>
<comment type="similarity">
    <text evidence="2">Belongs to the EfeM/EfeO family.</text>
</comment>
<keyword evidence="3 4" id="KW-0732">Signal</keyword>